<dbReference type="EMBL" id="JBHSLD010000007">
    <property type="protein sequence ID" value="MFC5380992.1"/>
    <property type="molecule type" value="Genomic_DNA"/>
</dbReference>
<feature type="compositionally biased region" description="Basic and acidic residues" evidence="1">
    <location>
        <begin position="255"/>
        <end position="264"/>
    </location>
</feature>
<evidence type="ECO:0000259" key="2">
    <source>
        <dbReference type="Pfam" id="PF13472"/>
    </source>
</evidence>
<dbReference type="Proteomes" id="UP001596122">
    <property type="component" value="Unassembled WGS sequence"/>
</dbReference>
<dbReference type="RefSeq" id="WP_340270868.1">
    <property type="nucleotide sequence ID" value="NZ_JBBEOG010000008.1"/>
</dbReference>
<dbReference type="InterPro" id="IPR036514">
    <property type="entry name" value="SGNH_hydro_sf"/>
</dbReference>
<accession>A0ABW0GNI0</accession>
<evidence type="ECO:0000313" key="3">
    <source>
        <dbReference type="EMBL" id="MFC5380992.1"/>
    </source>
</evidence>
<dbReference type="InterPro" id="IPR013830">
    <property type="entry name" value="SGNH_hydro"/>
</dbReference>
<dbReference type="PANTHER" id="PTHR43784">
    <property type="entry name" value="GDSL-LIKE LIPASE/ACYLHYDROLASE, PUTATIVE (AFU_ORTHOLOGUE AFUA_2G00820)-RELATED"/>
    <property type="match status" value="1"/>
</dbReference>
<keyword evidence="4" id="KW-1185">Reference proteome</keyword>
<protein>
    <submittedName>
        <fullName evidence="3">SGNH/GDSL hydrolase family protein</fullName>
        <ecNumber evidence="3">3.1.-.-</ecNumber>
    </submittedName>
</protein>
<dbReference type="Pfam" id="PF13472">
    <property type="entry name" value="Lipase_GDSL_2"/>
    <property type="match status" value="1"/>
</dbReference>
<dbReference type="PANTHER" id="PTHR43784:SF2">
    <property type="entry name" value="GDSL-LIKE LIPASE_ACYLHYDROLASE, PUTATIVE (AFU_ORTHOLOGUE AFUA_2G00820)-RELATED"/>
    <property type="match status" value="1"/>
</dbReference>
<evidence type="ECO:0000313" key="4">
    <source>
        <dbReference type="Proteomes" id="UP001596122"/>
    </source>
</evidence>
<feature type="domain" description="SGNH hydrolase-type esterase" evidence="2">
    <location>
        <begin position="9"/>
        <end position="189"/>
    </location>
</feature>
<comment type="caution">
    <text evidence="3">The sequence shown here is derived from an EMBL/GenBank/DDBJ whole genome shotgun (WGS) entry which is preliminary data.</text>
</comment>
<sequence length="272" mass="29525">MPDVLRLVCTGDSFTEGMSDVLRPDGHHTGWADRVAVALAVHERRRSGRGVEYANLAVRGKLLDQVVAEQLPAAMRFEPDVLTFHAGPNDVLRRGTGLADLAARYDAAVADAAQAAGERVVLFTAIGRAGHPGRLADHLADRFARFNDVVREVAARHGATLVDMGRVPALTDRRVWHVDRLHLAPEGHTRVAAMVLEALGVTDEDLLGGASGWWREPLPVAAAVPRHAQLASDVRWAREHLAPWVGRRLRGVSSGDDRDPKDPSPRPVDVPT</sequence>
<dbReference type="SUPFAM" id="SSF52266">
    <property type="entry name" value="SGNH hydrolase"/>
    <property type="match status" value="1"/>
</dbReference>
<proteinExistence type="predicted"/>
<dbReference type="CDD" id="cd01832">
    <property type="entry name" value="SGNH_hydrolase_like_1"/>
    <property type="match status" value="1"/>
</dbReference>
<feature type="region of interest" description="Disordered" evidence="1">
    <location>
        <begin position="250"/>
        <end position="272"/>
    </location>
</feature>
<reference evidence="4" key="1">
    <citation type="journal article" date="2019" name="Int. J. Syst. Evol. Microbiol.">
        <title>The Global Catalogue of Microorganisms (GCM) 10K type strain sequencing project: providing services to taxonomists for standard genome sequencing and annotation.</title>
        <authorList>
            <consortium name="The Broad Institute Genomics Platform"/>
            <consortium name="The Broad Institute Genome Sequencing Center for Infectious Disease"/>
            <person name="Wu L."/>
            <person name="Ma J."/>
        </authorList>
    </citation>
    <scope>NUCLEOTIDE SEQUENCE [LARGE SCALE GENOMIC DNA]</scope>
    <source>
        <strain evidence="4">CCUG 43114</strain>
    </source>
</reference>
<dbReference type="InterPro" id="IPR053140">
    <property type="entry name" value="GDSL_Rv0518-like"/>
</dbReference>
<name>A0ABW0GNI0_9MICO</name>
<organism evidence="3 4">
    <name type="scientific">Aquipuribacter nitratireducens</name>
    <dbReference type="NCBI Taxonomy" id="650104"/>
    <lineage>
        <taxon>Bacteria</taxon>
        <taxon>Bacillati</taxon>
        <taxon>Actinomycetota</taxon>
        <taxon>Actinomycetes</taxon>
        <taxon>Micrococcales</taxon>
        <taxon>Intrasporangiaceae</taxon>
        <taxon>Aquipuribacter</taxon>
    </lineage>
</organism>
<evidence type="ECO:0000256" key="1">
    <source>
        <dbReference type="SAM" id="MobiDB-lite"/>
    </source>
</evidence>
<dbReference type="EC" id="3.1.-.-" evidence="3"/>
<keyword evidence="3" id="KW-0378">Hydrolase</keyword>
<dbReference type="Gene3D" id="3.40.50.1110">
    <property type="entry name" value="SGNH hydrolase"/>
    <property type="match status" value="1"/>
</dbReference>
<gene>
    <name evidence="3" type="ORF">ACFPJ6_09330</name>
</gene>
<dbReference type="GO" id="GO:0016787">
    <property type="term" value="F:hydrolase activity"/>
    <property type="evidence" value="ECO:0007669"/>
    <property type="project" value="UniProtKB-KW"/>
</dbReference>